<dbReference type="Proteomes" id="UP000799324">
    <property type="component" value="Unassembled WGS sequence"/>
</dbReference>
<dbReference type="PANTHER" id="PTHR23333">
    <property type="entry name" value="UBX DOMAIN CONTAINING PROTEIN"/>
    <property type="match status" value="1"/>
</dbReference>
<gene>
    <name evidence="3" type="ORF">K491DRAFT_695913</name>
</gene>
<evidence type="ECO:0000313" key="3">
    <source>
        <dbReference type="EMBL" id="KAF2652088.1"/>
    </source>
</evidence>
<dbReference type="SUPFAM" id="SSF102848">
    <property type="entry name" value="NSFL1 (p97 ATPase) cofactor p47, SEP domain"/>
    <property type="match status" value="1"/>
</dbReference>
<dbReference type="EMBL" id="MU004410">
    <property type="protein sequence ID" value="KAF2652088.1"/>
    <property type="molecule type" value="Genomic_DNA"/>
</dbReference>
<feature type="compositionally biased region" description="Low complexity" evidence="1">
    <location>
        <begin position="1"/>
        <end position="19"/>
    </location>
</feature>
<dbReference type="InterPro" id="IPR036241">
    <property type="entry name" value="NSFL1C_SEP_dom_sf"/>
</dbReference>
<accession>A0A6A6SZX9</accession>
<protein>
    <submittedName>
        <fullName evidence="3">SEP-domain-containing protein</fullName>
    </submittedName>
</protein>
<reference evidence="3" key="1">
    <citation type="journal article" date="2020" name="Stud. Mycol.">
        <title>101 Dothideomycetes genomes: a test case for predicting lifestyles and emergence of pathogens.</title>
        <authorList>
            <person name="Haridas S."/>
            <person name="Albert R."/>
            <person name="Binder M."/>
            <person name="Bloem J."/>
            <person name="Labutti K."/>
            <person name="Salamov A."/>
            <person name="Andreopoulos B."/>
            <person name="Baker S."/>
            <person name="Barry K."/>
            <person name="Bills G."/>
            <person name="Bluhm B."/>
            <person name="Cannon C."/>
            <person name="Castanera R."/>
            <person name="Culley D."/>
            <person name="Daum C."/>
            <person name="Ezra D."/>
            <person name="Gonzalez J."/>
            <person name="Henrissat B."/>
            <person name="Kuo A."/>
            <person name="Liang C."/>
            <person name="Lipzen A."/>
            <person name="Lutzoni F."/>
            <person name="Magnuson J."/>
            <person name="Mondo S."/>
            <person name="Nolan M."/>
            <person name="Ohm R."/>
            <person name="Pangilinan J."/>
            <person name="Park H.-J."/>
            <person name="Ramirez L."/>
            <person name="Alfaro M."/>
            <person name="Sun H."/>
            <person name="Tritt A."/>
            <person name="Yoshinaga Y."/>
            <person name="Zwiers L.-H."/>
            <person name="Turgeon B."/>
            <person name="Goodwin S."/>
            <person name="Spatafora J."/>
            <person name="Crous P."/>
            <person name="Grigoriev I."/>
        </authorList>
    </citation>
    <scope>NUCLEOTIDE SEQUENCE</scope>
    <source>
        <strain evidence="3">CBS 122681</strain>
    </source>
</reference>
<dbReference type="AlphaFoldDB" id="A0A6A6SZX9"/>
<dbReference type="InterPro" id="IPR012989">
    <property type="entry name" value="SEP_domain"/>
</dbReference>
<dbReference type="GO" id="GO:0043161">
    <property type="term" value="P:proteasome-mediated ubiquitin-dependent protein catabolic process"/>
    <property type="evidence" value="ECO:0007669"/>
    <property type="project" value="TreeGrafter"/>
</dbReference>
<dbReference type="Gene3D" id="3.30.420.210">
    <property type="entry name" value="SEP domain"/>
    <property type="match status" value="1"/>
</dbReference>
<organism evidence="3 4">
    <name type="scientific">Lophiostoma macrostomum CBS 122681</name>
    <dbReference type="NCBI Taxonomy" id="1314788"/>
    <lineage>
        <taxon>Eukaryota</taxon>
        <taxon>Fungi</taxon>
        <taxon>Dikarya</taxon>
        <taxon>Ascomycota</taxon>
        <taxon>Pezizomycotina</taxon>
        <taxon>Dothideomycetes</taxon>
        <taxon>Pleosporomycetidae</taxon>
        <taxon>Pleosporales</taxon>
        <taxon>Lophiostomataceae</taxon>
        <taxon>Lophiostoma</taxon>
    </lineage>
</organism>
<feature type="region of interest" description="Disordered" evidence="1">
    <location>
        <begin position="212"/>
        <end position="239"/>
    </location>
</feature>
<dbReference type="Pfam" id="PF08059">
    <property type="entry name" value="SEP"/>
    <property type="match status" value="1"/>
</dbReference>
<dbReference type="OrthoDB" id="25887at2759"/>
<proteinExistence type="predicted"/>
<feature type="region of interest" description="Disordered" evidence="1">
    <location>
        <begin position="1"/>
        <end position="20"/>
    </location>
</feature>
<evidence type="ECO:0000313" key="4">
    <source>
        <dbReference type="Proteomes" id="UP000799324"/>
    </source>
</evidence>
<dbReference type="PANTHER" id="PTHR23333:SF20">
    <property type="entry name" value="NSFL1 COFACTOR P47"/>
    <property type="match status" value="1"/>
</dbReference>
<dbReference type="GO" id="GO:0043130">
    <property type="term" value="F:ubiquitin binding"/>
    <property type="evidence" value="ECO:0007669"/>
    <property type="project" value="TreeGrafter"/>
</dbReference>
<dbReference type="PROSITE" id="PS51399">
    <property type="entry name" value="SEP"/>
    <property type="match status" value="1"/>
</dbReference>
<name>A0A6A6SZX9_9PLEO</name>
<dbReference type="GO" id="GO:0007030">
    <property type="term" value="P:Golgi organization"/>
    <property type="evidence" value="ECO:0007669"/>
    <property type="project" value="TreeGrafter"/>
</dbReference>
<dbReference type="GO" id="GO:0061025">
    <property type="term" value="P:membrane fusion"/>
    <property type="evidence" value="ECO:0007669"/>
    <property type="project" value="TreeGrafter"/>
</dbReference>
<feature type="compositionally biased region" description="Pro residues" evidence="1">
    <location>
        <begin position="218"/>
        <end position="230"/>
    </location>
</feature>
<dbReference type="GO" id="GO:0000045">
    <property type="term" value="P:autophagosome assembly"/>
    <property type="evidence" value="ECO:0007669"/>
    <property type="project" value="TreeGrafter"/>
</dbReference>
<feature type="domain" description="SEP" evidence="2">
    <location>
        <begin position="59"/>
        <end position="124"/>
    </location>
</feature>
<dbReference type="FunFam" id="3.30.420.210:FF:000002">
    <property type="entry name" value="UBX domain-containing protein 1"/>
    <property type="match status" value="1"/>
</dbReference>
<keyword evidence="4" id="KW-1185">Reference proteome</keyword>
<sequence>MLGSPSASTFCTSSSSSAADELPPRLAVHGLSNAVIIWQSVASFGKKFVYQAPARQPPGTYRQLHLWRDGFSLDDGPLFSYGDRDNENILQKIHSGDAPSQFMGIQVGEEVDLELISHKNEDYTEPASKPVRIPGYTSRAEQSHAALFGVENVSSNAIVQLRLIESHKVRTHRGLLVEYTSLVNAALAVDNLASTESVCELVRFSVPDGVPDFIGPPSSTPQPGNTPPTPEWHKERDIPRDVKDYTKNHKSKSIYRYLVDEAILQRRAAGLAAEEKTTSKKLQNGDWLCLKCDQYNFRWKGAKEVSKKADPICFNEACKANKFASVYERLEYDPNKPEDPMPRQIQSNVIFLETPSDATAPGEWPNLPLRSMFFSEEDSRAVVVSGPSGASH</sequence>
<dbReference type="SMART" id="SM00553">
    <property type="entry name" value="SEP"/>
    <property type="match status" value="1"/>
</dbReference>
<evidence type="ECO:0000256" key="1">
    <source>
        <dbReference type="SAM" id="MobiDB-lite"/>
    </source>
</evidence>
<evidence type="ECO:0000259" key="2">
    <source>
        <dbReference type="PROSITE" id="PS51399"/>
    </source>
</evidence>
<dbReference type="GO" id="GO:0031468">
    <property type="term" value="P:nuclear membrane reassembly"/>
    <property type="evidence" value="ECO:0007669"/>
    <property type="project" value="TreeGrafter"/>
</dbReference>
<dbReference type="GO" id="GO:0005634">
    <property type="term" value="C:nucleus"/>
    <property type="evidence" value="ECO:0007669"/>
    <property type="project" value="TreeGrafter"/>
</dbReference>
<dbReference type="GO" id="GO:0005829">
    <property type="term" value="C:cytosol"/>
    <property type="evidence" value="ECO:0007669"/>
    <property type="project" value="TreeGrafter"/>
</dbReference>